<dbReference type="SUPFAM" id="SSF46785">
    <property type="entry name" value="Winged helix' DNA-binding domain"/>
    <property type="match status" value="1"/>
</dbReference>
<gene>
    <name evidence="2" type="ORF">INF37_03275</name>
</gene>
<reference evidence="2 3" key="1">
    <citation type="submission" date="2020-10" db="EMBL/GenBank/DDBJ databases">
        <title>ChiBAC.</title>
        <authorList>
            <person name="Zenner C."/>
            <person name="Hitch T.C.A."/>
            <person name="Clavel T."/>
        </authorList>
    </citation>
    <scope>NUCLEOTIDE SEQUENCE [LARGE SCALE GENOMIC DNA]</scope>
    <source>
        <strain evidence="2 3">DSM 107456</strain>
    </source>
</reference>
<dbReference type="InterPro" id="IPR005149">
    <property type="entry name" value="Tscrpt_reg_PadR_N"/>
</dbReference>
<sequence length="113" mass="12398">MPREKHGPGGLGMLLLALLAGQDMYGYQMIEALRLRSNQVFALKAGTLYPLLHTLEQQGWVSSYDDGAPGSRVRRYYRITPQGRAALEEQKSEWNAYADAVRGVLEGGALCGA</sequence>
<evidence type="ECO:0000313" key="3">
    <source>
        <dbReference type="Proteomes" id="UP000806211"/>
    </source>
</evidence>
<accession>A0ABR9R8K0</accession>
<name>A0ABR9R8K0_9FIRM</name>
<dbReference type="InterPro" id="IPR036390">
    <property type="entry name" value="WH_DNA-bd_sf"/>
</dbReference>
<evidence type="ECO:0000259" key="1">
    <source>
        <dbReference type="Pfam" id="PF03551"/>
    </source>
</evidence>
<proteinExistence type="predicted"/>
<dbReference type="RefSeq" id="WP_193536379.1">
    <property type="nucleotide sequence ID" value="NZ_JADCKF010000002.1"/>
</dbReference>
<dbReference type="InterPro" id="IPR052509">
    <property type="entry name" value="Metal_resp_DNA-bind_regulator"/>
</dbReference>
<evidence type="ECO:0000313" key="2">
    <source>
        <dbReference type="EMBL" id="MBE5055022.1"/>
    </source>
</evidence>
<dbReference type="EMBL" id="JADCKF010000002">
    <property type="protein sequence ID" value="MBE5055022.1"/>
    <property type="molecule type" value="Genomic_DNA"/>
</dbReference>
<dbReference type="Proteomes" id="UP000806211">
    <property type="component" value="Unassembled WGS sequence"/>
</dbReference>
<dbReference type="Pfam" id="PF03551">
    <property type="entry name" value="PadR"/>
    <property type="match status" value="1"/>
</dbReference>
<dbReference type="Gene3D" id="1.10.10.10">
    <property type="entry name" value="Winged helix-like DNA-binding domain superfamily/Winged helix DNA-binding domain"/>
    <property type="match status" value="1"/>
</dbReference>
<dbReference type="InterPro" id="IPR036388">
    <property type="entry name" value="WH-like_DNA-bd_sf"/>
</dbReference>
<comment type="caution">
    <text evidence="2">The sequence shown here is derived from an EMBL/GenBank/DDBJ whole genome shotgun (WGS) entry which is preliminary data.</text>
</comment>
<protein>
    <submittedName>
        <fullName evidence="2">PadR family transcriptional regulator</fullName>
    </submittedName>
</protein>
<keyword evidence="3" id="KW-1185">Reference proteome</keyword>
<feature type="domain" description="Transcription regulator PadR N-terminal" evidence="1">
    <location>
        <begin position="15"/>
        <end position="89"/>
    </location>
</feature>
<organism evidence="2 3">
    <name type="scientific">Pseudoflavonifractor gallinarum</name>
    <dbReference type="NCBI Taxonomy" id="2779352"/>
    <lineage>
        <taxon>Bacteria</taxon>
        <taxon>Bacillati</taxon>
        <taxon>Bacillota</taxon>
        <taxon>Clostridia</taxon>
        <taxon>Eubacteriales</taxon>
        <taxon>Oscillospiraceae</taxon>
        <taxon>Pseudoflavonifractor</taxon>
    </lineage>
</organism>
<dbReference type="PANTHER" id="PTHR33169">
    <property type="entry name" value="PADR-FAMILY TRANSCRIPTIONAL REGULATOR"/>
    <property type="match status" value="1"/>
</dbReference>
<dbReference type="PANTHER" id="PTHR33169:SF14">
    <property type="entry name" value="TRANSCRIPTIONAL REGULATOR RV3488"/>
    <property type="match status" value="1"/>
</dbReference>